<sequence>MPPGTKAVPLKYFSQVASNRATRDLSSRAHSLLMRVLRLSGVVAM</sequence>
<organism evidence="1">
    <name type="scientific">gut metagenome</name>
    <dbReference type="NCBI Taxonomy" id="749906"/>
    <lineage>
        <taxon>unclassified sequences</taxon>
        <taxon>metagenomes</taxon>
        <taxon>organismal metagenomes</taxon>
    </lineage>
</organism>
<accession>J9G1B3</accession>
<reference evidence="1" key="1">
    <citation type="journal article" date="2012" name="PLoS ONE">
        <title>Gene sets for utilization of primary and secondary nutrition supplies in the distal gut of endangered iberian lynx.</title>
        <authorList>
            <person name="Alcaide M."/>
            <person name="Messina E."/>
            <person name="Richter M."/>
            <person name="Bargiela R."/>
            <person name="Peplies J."/>
            <person name="Huws S.A."/>
            <person name="Newbold C.J."/>
            <person name="Golyshin P.N."/>
            <person name="Simon M.A."/>
            <person name="Lopez G."/>
            <person name="Yakimov M.M."/>
            <person name="Ferrer M."/>
        </authorList>
    </citation>
    <scope>NUCLEOTIDE SEQUENCE</scope>
</reference>
<gene>
    <name evidence="1" type="ORF">EVA_16317</name>
</gene>
<proteinExistence type="predicted"/>
<evidence type="ECO:0000313" key="1">
    <source>
        <dbReference type="EMBL" id="EJW95577.1"/>
    </source>
</evidence>
<dbReference type="AlphaFoldDB" id="J9G1B3"/>
<dbReference type="EMBL" id="AMCI01005720">
    <property type="protein sequence ID" value="EJW95577.1"/>
    <property type="molecule type" value="Genomic_DNA"/>
</dbReference>
<protein>
    <submittedName>
        <fullName evidence="1">Uncharacterized protein</fullName>
    </submittedName>
</protein>
<comment type="caution">
    <text evidence="1">The sequence shown here is derived from an EMBL/GenBank/DDBJ whole genome shotgun (WGS) entry which is preliminary data.</text>
</comment>
<name>J9G1B3_9ZZZZ</name>